<organism evidence="1 2">
    <name type="scientific">Pandoraea terrae</name>
    <dbReference type="NCBI Taxonomy" id="1537710"/>
    <lineage>
        <taxon>Bacteria</taxon>
        <taxon>Pseudomonadati</taxon>
        <taxon>Pseudomonadota</taxon>
        <taxon>Betaproteobacteria</taxon>
        <taxon>Burkholderiales</taxon>
        <taxon>Burkholderiaceae</taxon>
        <taxon>Pandoraea</taxon>
    </lineage>
</organism>
<sequence>MPKLRLKTPVPPDKAALLRMMASLTAEMHLDYFVVGATARDMLMHYLHGFPIRRASPDIDFAIALSDWQMFDRVRAALLAYPSIAQDARIPHRLIYTPEDSAAFPLDLVPFGDVADQHANVVWPPDMAVVMSVVGYEDALAGAVLVEIADDLDVPVASIPGLVVTKFIAWRGRGMENEKDAVDLRYLIEHYHDAGNLDRLYGEEAVLLTACEFVLDHR</sequence>
<protein>
    <recommendedName>
        <fullName evidence="3">Nucleotidyltransferase</fullName>
    </recommendedName>
</protein>
<keyword evidence="2" id="KW-1185">Reference proteome</keyword>
<dbReference type="Proteomes" id="UP000414233">
    <property type="component" value="Unassembled WGS sequence"/>
</dbReference>
<evidence type="ECO:0000313" key="1">
    <source>
        <dbReference type="EMBL" id="VVE00833.1"/>
    </source>
</evidence>
<dbReference type="Pfam" id="PF08843">
    <property type="entry name" value="AbiEii"/>
    <property type="match status" value="1"/>
</dbReference>
<reference evidence="1 2" key="1">
    <citation type="submission" date="2019-08" db="EMBL/GenBank/DDBJ databases">
        <authorList>
            <person name="Peeters C."/>
        </authorList>
    </citation>
    <scope>NUCLEOTIDE SEQUENCE [LARGE SCALE GENOMIC DNA]</scope>
    <source>
        <strain evidence="1 2">LMG 30175</strain>
    </source>
</reference>
<dbReference type="InterPro" id="IPR014942">
    <property type="entry name" value="AbiEii"/>
</dbReference>
<dbReference type="EMBL" id="CABPRZ010000007">
    <property type="protein sequence ID" value="VVE00833.1"/>
    <property type="molecule type" value="Genomic_DNA"/>
</dbReference>
<gene>
    <name evidence="1" type="ORF">PTE30175_02047</name>
</gene>
<name>A0A5E4UMR4_9BURK</name>
<dbReference type="InterPro" id="IPR014513">
    <property type="entry name" value="UCP021525"/>
</dbReference>
<dbReference type="AlphaFoldDB" id="A0A5E4UMR4"/>
<accession>A0A5E4UMR4</accession>
<evidence type="ECO:0000313" key="2">
    <source>
        <dbReference type="Proteomes" id="UP000414233"/>
    </source>
</evidence>
<dbReference type="PIRSF" id="PIRSF021525">
    <property type="entry name" value="UCP021525"/>
    <property type="match status" value="1"/>
</dbReference>
<evidence type="ECO:0008006" key="3">
    <source>
        <dbReference type="Google" id="ProtNLM"/>
    </source>
</evidence>
<dbReference type="OrthoDB" id="5918411at2"/>
<proteinExistence type="predicted"/>
<dbReference type="RefSeq" id="WP_150696953.1">
    <property type="nucleotide sequence ID" value="NZ_CABPRZ010000007.1"/>
</dbReference>